<dbReference type="EMBL" id="AUZX01000729">
    <property type="protein sequence ID" value="EQD80364.1"/>
    <property type="molecule type" value="Genomic_DNA"/>
</dbReference>
<dbReference type="InterPro" id="IPR021890">
    <property type="entry name" value="DUF3501"/>
</dbReference>
<comment type="caution">
    <text evidence="1">The sequence shown here is derived from an EMBL/GenBank/DDBJ whole genome shotgun (WGS) entry which is preliminary data.</text>
</comment>
<gene>
    <name evidence="1" type="ORF">B1A_00965</name>
</gene>
<proteinExistence type="predicted"/>
<name>T1DGB9_9ZZZZ</name>
<dbReference type="Pfam" id="PF12007">
    <property type="entry name" value="DUF3501"/>
    <property type="match status" value="1"/>
</dbReference>
<evidence type="ECO:0000313" key="1">
    <source>
        <dbReference type="EMBL" id="EQD80364.1"/>
    </source>
</evidence>
<reference evidence="1" key="1">
    <citation type="submission" date="2013-08" db="EMBL/GenBank/DDBJ databases">
        <authorList>
            <person name="Mendez C."/>
            <person name="Richter M."/>
            <person name="Ferrer M."/>
            <person name="Sanchez J."/>
        </authorList>
    </citation>
    <scope>NUCLEOTIDE SEQUENCE</scope>
</reference>
<protein>
    <recommendedName>
        <fullName evidence="2">DUF3501 family protein</fullName>
    </recommendedName>
</protein>
<reference evidence="1" key="2">
    <citation type="journal article" date="2014" name="ISME J.">
        <title>Microbial stratification in low pH oxic and suboxic macroscopic growths along an acid mine drainage.</title>
        <authorList>
            <person name="Mendez-Garcia C."/>
            <person name="Mesa V."/>
            <person name="Sprenger R.R."/>
            <person name="Richter M."/>
            <person name="Diez M.S."/>
            <person name="Solano J."/>
            <person name="Bargiela R."/>
            <person name="Golyshina O.V."/>
            <person name="Manteca A."/>
            <person name="Ramos J.L."/>
            <person name="Gallego J.R."/>
            <person name="Llorente I."/>
            <person name="Martins Dos Santos V.A."/>
            <person name="Jensen O.N."/>
            <person name="Pelaez A.I."/>
            <person name="Sanchez J."/>
            <person name="Ferrer M."/>
        </authorList>
    </citation>
    <scope>NUCLEOTIDE SEQUENCE</scope>
</reference>
<evidence type="ECO:0008006" key="2">
    <source>
        <dbReference type="Google" id="ProtNLM"/>
    </source>
</evidence>
<organism evidence="1">
    <name type="scientific">mine drainage metagenome</name>
    <dbReference type="NCBI Taxonomy" id="410659"/>
    <lineage>
        <taxon>unclassified sequences</taxon>
        <taxon>metagenomes</taxon>
        <taxon>ecological metagenomes</taxon>
    </lineage>
</organism>
<sequence>MHLLRVSDLYPLETYARIRGEFRKRVVAHKKSRRLHVGEHMTLLFEDRLTIQYQIQEMLRIERIFEPDAIAAELEAYNPLIPDGRNWKATLFIEYESPDDRVSALRHLVGIEHCFWMRVGSGMRLSGIADSDLDRSTPEKTAAVHFLRFELGDPDLQQALSGAPLAIGVEDSRYPVSVDPLPEELAEALRADLTPER</sequence>
<dbReference type="AlphaFoldDB" id="T1DGB9"/>
<accession>T1DGB9</accession>